<evidence type="ECO:0000313" key="2">
    <source>
        <dbReference type="Proteomes" id="UP000319801"/>
    </source>
</evidence>
<name>A0A556V4D8_BAGYA</name>
<gene>
    <name evidence="1" type="ORF">Baya_12884</name>
</gene>
<evidence type="ECO:0000313" key="1">
    <source>
        <dbReference type="EMBL" id="TSU37060.1"/>
    </source>
</evidence>
<organism evidence="1 2">
    <name type="scientific">Bagarius yarrelli</name>
    <name type="common">Goonch</name>
    <name type="synonym">Bagrus yarrelli</name>
    <dbReference type="NCBI Taxonomy" id="175774"/>
    <lineage>
        <taxon>Eukaryota</taxon>
        <taxon>Metazoa</taxon>
        <taxon>Chordata</taxon>
        <taxon>Craniata</taxon>
        <taxon>Vertebrata</taxon>
        <taxon>Euteleostomi</taxon>
        <taxon>Actinopterygii</taxon>
        <taxon>Neopterygii</taxon>
        <taxon>Teleostei</taxon>
        <taxon>Ostariophysi</taxon>
        <taxon>Siluriformes</taxon>
        <taxon>Sisoridae</taxon>
        <taxon>Sisorinae</taxon>
        <taxon>Bagarius</taxon>
    </lineage>
</organism>
<sequence>MAKFVSKVETARADNPLRPLLIGTGAAAIAGEIFFYGKRSDGEQTTSDSDVTTAPGDPVCIEWTPVQPAEVLQEQTTNAEAEAKIQASAVSDTKLEDRIKELEELLYEALRDCDMKNEVETNDMKKPLKHKEEELLKFSLAKAEEQHQKAVKIIAQLESKFDEMMKIYEQEVVKVFILYNLL</sequence>
<proteinExistence type="predicted"/>
<dbReference type="AlphaFoldDB" id="A0A556V4D8"/>
<dbReference type="EMBL" id="VCAZ01000117">
    <property type="protein sequence ID" value="TSU37060.1"/>
    <property type="molecule type" value="Genomic_DNA"/>
</dbReference>
<dbReference type="Proteomes" id="UP000319801">
    <property type="component" value="Unassembled WGS sequence"/>
</dbReference>
<accession>A0A556V4D8</accession>
<dbReference type="OrthoDB" id="10451706at2759"/>
<comment type="caution">
    <text evidence="1">The sequence shown here is derived from an EMBL/GenBank/DDBJ whole genome shotgun (WGS) entry which is preliminary data.</text>
</comment>
<reference evidence="1 2" key="1">
    <citation type="journal article" date="2019" name="Genome Biol. Evol.">
        <title>Whole-Genome Sequencing of the Giant Devil Catfish, Bagarius yarrelli.</title>
        <authorList>
            <person name="Jiang W."/>
            <person name="Lv Y."/>
            <person name="Cheng L."/>
            <person name="Yang K."/>
            <person name="Chao B."/>
            <person name="Wang X."/>
            <person name="Li Y."/>
            <person name="Pan X."/>
            <person name="You X."/>
            <person name="Zhang Y."/>
            <person name="Yang J."/>
            <person name="Li J."/>
            <person name="Zhang X."/>
            <person name="Liu S."/>
            <person name="Sun C."/>
            <person name="Yang J."/>
            <person name="Shi Q."/>
        </authorList>
    </citation>
    <scope>NUCLEOTIDE SEQUENCE [LARGE SCALE GENOMIC DNA]</scope>
    <source>
        <strain evidence="1">JWS20170419001</strain>
        <tissue evidence="1">Muscle</tissue>
    </source>
</reference>
<keyword evidence="2" id="KW-1185">Reference proteome</keyword>
<protein>
    <submittedName>
        <fullName evidence="1">Uncharacterized protein</fullName>
    </submittedName>
</protein>